<sequence>MTVLRIVPDFGSENPQQEASFYERLFDLDIVMDQGFIVTVASDERAKPQLSIMKEGGSGAPVPSLSIEVDDVEEAHRRAQQLDAEIVYPITNEPWGVRRFFVKDPSGRILNILQHTS</sequence>
<comment type="caution">
    <text evidence="2">The sequence shown here is derived from an EMBL/GenBank/DDBJ whole genome shotgun (WGS) entry which is preliminary data.</text>
</comment>
<protein>
    <submittedName>
        <fullName evidence="2">Glyoxalase</fullName>
    </submittedName>
</protein>
<dbReference type="PROSITE" id="PS51819">
    <property type="entry name" value="VOC"/>
    <property type="match status" value="1"/>
</dbReference>
<dbReference type="InterPro" id="IPR029068">
    <property type="entry name" value="Glyas_Bleomycin-R_OHBP_Dase"/>
</dbReference>
<evidence type="ECO:0000313" key="3">
    <source>
        <dbReference type="Proteomes" id="UP000429229"/>
    </source>
</evidence>
<proteinExistence type="predicted"/>
<dbReference type="EMBL" id="WTYR01000001">
    <property type="protein sequence ID" value="MXP10802.1"/>
    <property type="molecule type" value="Genomic_DNA"/>
</dbReference>
<dbReference type="RefSeq" id="WP_160617367.1">
    <property type="nucleotide sequence ID" value="NZ_WTYR01000001.1"/>
</dbReference>
<organism evidence="2 3">
    <name type="scientific">Alteriqipengyuania halimionae</name>
    <dbReference type="NCBI Taxonomy" id="1926630"/>
    <lineage>
        <taxon>Bacteria</taxon>
        <taxon>Pseudomonadati</taxon>
        <taxon>Pseudomonadota</taxon>
        <taxon>Alphaproteobacteria</taxon>
        <taxon>Sphingomonadales</taxon>
        <taxon>Erythrobacteraceae</taxon>
        <taxon>Alteriqipengyuania</taxon>
    </lineage>
</organism>
<dbReference type="OrthoDB" id="9803104at2"/>
<dbReference type="SUPFAM" id="SSF54593">
    <property type="entry name" value="Glyoxalase/Bleomycin resistance protein/Dihydroxybiphenyl dioxygenase"/>
    <property type="match status" value="1"/>
</dbReference>
<reference evidence="2 3" key="1">
    <citation type="submission" date="2019-12" db="EMBL/GenBank/DDBJ databases">
        <title>Genomic-based taxomic classification of the family Erythrobacteraceae.</title>
        <authorList>
            <person name="Xu L."/>
        </authorList>
    </citation>
    <scope>NUCLEOTIDE SEQUENCE [LARGE SCALE GENOMIC DNA]</scope>
    <source>
        <strain evidence="2 3">LMG 29519</strain>
    </source>
</reference>
<evidence type="ECO:0000259" key="1">
    <source>
        <dbReference type="PROSITE" id="PS51819"/>
    </source>
</evidence>
<dbReference type="AlphaFoldDB" id="A0A6I4U8J6"/>
<dbReference type="Gene3D" id="3.10.180.10">
    <property type="entry name" value="2,3-Dihydroxybiphenyl 1,2-Dioxygenase, domain 1"/>
    <property type="match status" value="1"/>
</dbReference>
<evidence type="ECO:0000313" key="2">
    <source>
        <dbReference type="EMBL" id="MXP10802.1"/>
    </source>
</evidence>
<feature type="domain" description="VOC" evidence="1">
    <location>
        <begin position="2"/>
        <end position="115"/>
    </location>
</feature>
<keyword evidence="3" id="KW-1185">Reference proteome</keyword>
<dbReference type="InterPro" id="IPR037523">
    <property type="entry name" value="VOC_core"/>
</dbReference>
<dbReference type="Pfam" id="PF00903">
    <property type="entry name" value="Glyoxalase"/>
    <property type="match status" value="1"/>
</dbReference>
<name>A0A6I4U8J6_9SPHN</name>
<dbReference type="Proteomes" id="UP000429229">
    <property type="component" value="Unassembled WGS sequence"/>
</dbReference>
<dbReference type="InterPro" id="IPR004360">
    <property type="entry name" value="Glyas_Fos-R_dOase_dom"/>
</dbReference>
<accession>A0A6I4U8J6</accession>
<gene>
    <name evidence="2" type="ORF">GRI68_11495</name>
</gene>